<accession>A0A5C6ELS0</accession>
<feature type="chain" id="PRO_5022671041" evidence="1">
    <location>
        <begin position="21"/>
        <end position="293"/>
    </location>
</feature>
<dbReference type="InterPro" id="IPR036691">
    <property type="entry name" value="Endo/exonu/phosph_ase_sf"/>
</dbReference>
<dbReference type="GO" id="GO:0004527">
    <property type="term" value="F:exonuclease activity"/>
    <property type="evidence" value="ECO:0007669"/>
    <property type="project" value="UniProtKB-KW"/>
</dbReference>
<keyword evidence="2" id="KW-0255">Endonuclease</keyword>
<protein>
    <submittedName>
        <fullName evidence="2">Endonuclease/Exonuclease/phosphatase family protein</fullName>
    </submittedName>
</protein>
<dbReference type="Proteomes" id="UP000317977">
    <property type="component" value="Unassembled WGS sequence"/>
</dbReference>
<sequence precursor="true">MKKLTGWILILAFVSGCSKSATVEAPGEPAPTASQLADSSTAISVLAWNLESGRNDPDVIAAQLTDLSGYDIYCLSEVHADNFGKYTNALPTGFVSVNSSLGGGDRLQIIFNSNRFEQLQQKELHDHGEYKLNNGHHRSPLFVRLKDRASGTEFIVMTNHLARRNAELRKQQAIGMREWARDQNAAIVNVGDFNMDFDFRTQQGNSAFPEMLRDNIWLWVKPEKFIDTNWSDPDGDGKDNYPDSMLDFAFVAGPAKDWKPVCRVIVREGDFPDDESTSDHRPIELRITIANGR</sequence>
<dbReference type="RefSeq" id="WP_146535615.1">
    <property type="nucleotide sequence ID" value="NZ_SJPX01000004.1"/>
</dbReference>
<evidence type="ECO:0000256" key="1">
    <source>
        <dbReference type="SAM" id="SignalP"/>
    </source>
</evidence>
<dbReference type="SUPFAM" id="SSF56219">
    <property type="entry name" value="DNase I-like"/>
    <property type="match status" value="1"/>
</dbReference>
<dbReference type="OrthoDB" id="278769at2"/>
<keyword evidence="1" id="KW-0732">Signal</keyword>
<organism evidence="2 3">
    <name type="scientific">Rubripirellula reticaptiva</name>
    <dbReference type="NCBI Taxonomy" id="2528013"/>
    <lineage>
        <taxon>Bacteria</taxon>
        <taxon>Pseudomonadati</taxon>
        <taxon>Planctomycetota</taxon>
        <taxon>Planctomycetia</taxon>
        <taxon>Pirellulales</taxon>
        <taxon>Pirellulaceae</taxon>
        <taxon>Rubripirellula</taxon>
    </lineage>
</organism>
<proteinExistence type="predicted"/>
<evidence type="ECO:0000313" key="2">
    <source>
        <dbReference type="EMBL" id="TWU49340.1"/>
    </source>
</evidence>
<gene>
    <name evidence="2" type="ORF">Poly59_39540</name>
</gene>
<feature type="signal peptide" evidence="1">
    <location>
        <begin position="1"/>
        <end position="20"/>
    </location>
</feature>
<name>A0A5C6ELS0_9BACT</name>
<dbReference type="GO" id="GO:0004519">
    <property type="term" value="F:endonuclease activity"/>
    <property type="evidence" value="ECO:0007669"/>
    <property type="project" value="UniProtKB-KW"/>
</dbReference>
<dbReference type="AlphaFoldDB" id="A0A5C6ELS0"/>
<dbReference type="EMBL" id="SJPX01000004">
    <property type="protein sequence ID" value="TWU49340.1"/>
    <property type="molecule type" value="Genomic_DNA"/>
</dbReference>
<dbReference type="PROSITE" id="PS51257">
    <property type="entry name" value="PROKAR_LIPOPROTEIN"/>
    <property type="match status" value="1"/>
</dbReference>
<evidence type="ECO:0000313" key="3">
    <source>
        <dbReference type="Proteomes" id="UP000317977"/>
    </source>
</evidence>
<keyword evidence="3" id="KW-1185">Reference proteome</keyword>
<dbReference type="Gene3D" id="3.60.10.10">
    <property type="entry name" value="Endonuclease/exonuclease/phosphatase"/>
    <property type="match status" value="1"/>
</dbReference>
<keyword evidence="2" id="KW-0540">Nuclease</keyword>
<keyword evidence="2" id="KW-0269">Exonuclease</keyword>
<reference evidence="2 3" key="1">
    <citation type="submission" date="2019-02" db="EMBL/GenBank/DDBJ databases">
        <title>Deep-cultivation of Planctomycetes and their phenomic and genomic characterization uncovers novel biology.</title>
        <authorList>
            <person name="Wiegand S."/>
            <person name="Jogler M."/>
            <person name="Boedeker C."/>
            <person name="Pinto D."/>
            <person name="Vollmers J."/>
            <person name="Rivas-Marin E."/>
            <person name="Kohn T."/>
            <person name="Peeters S.H."/>
            <person name="Heuer A."/>
            <person name="Rast P."/>
            <person name="Oberbeckmann S."/>
            <person name="Bunk B."/>
            <person name="Jeske O."/>
            <person name="Meyerdierks A."/>
            <person name="Storesund J.E."/>
            <person name="Kallscheuer N."/>
            <person name="Luecker S."/>
            <person name="Lage O.M."/>
            <person name="Pohl T."/>
            <person name="Merkel B.J."/>
            <person name="Hornburger P."/>
            <person name="Mueller R.-W."/>
            <person name="Bruemmer F."/>
            <person name="Labrenz M."/>
            <person name="Spormann A.M."/>
            <person name="Op Den Camp H."/>
            <person name="Overmann J."/>
            <person name="Amann R."/>
            <person name="Jetten M.S.M."/>
            <person name="Mascher T."/>
            <person name="Medema M.H."/>
            <person name="Devos D.P."/>
            <person name="Kaster A.-K."/>
            <person name="Ovreas L."/>
            <person name="Rohde M."/>
            <person name="Galperin M.Y."/>
            <person name="Jogler C."/>
        </authorList>
    </citation>
    <scope>NUCLEOTIDE SEQUENCE [LARGE SCALE GENOMIC DNA]</scope>
    <source>
        <strain evidence="2 3">Poly59</strain>
    </source>
</reference>
<comment type="caution">
    <text evidence="2">The sequence shown here is derived from an EMBL/GenBank/DDBJ whole genome shotgun (WGS) entry which is preliminary data.</text>
</comment>
<keyword evidence="2" id="KW-0378">Hydrolase</keyword>